<dbReference type="AlphaFoldDB" id="A0A1S1NNC0"/>
<evidence type="ECO:0000313" key="4">
    <source>
        <dbReference type="Proteomes" id="UP000179734"/>
    </source>
</evidence>
<comment type="caution">
    <text evidence="2">The sequence shown here is derived from an EMBL/GenBank/DDBJ whole genome shotgun (WGS) entry which is preliminary data.</text>
</comment>
<dbReference type="InterPro" id="IPR014710">
    <property type="entry name" value="RmlC-like_jellyroll"/>
</dbReference>
<dbReference type="Proteomes" id="UP000238296">
    <property type="component" value="Unassembled WGS sequence"/>
</dbReference>
<keyword evidence="4" id="KW-1185">Reference proteome</keyword>
<protein>
    <submittedName>
        <fullName evidence="2">Cupin</fullName>
    </submittedName>
</protein>
<dbReference type="PANTHER" id="PTHR36440:SF1">
    <property type="entry name" value="PUTATIVE (AFU_ORTHOLOGUE AFUA_8G07350)-RELATED"/>
    <property type="match status" value="1"/>
</dbReference>
<reference evidence="3 5" key="2">
    <citation type="journal article" date="2017" name="Int. J. Syst. Evol. Microbiol.">
        <title>Mycobacterium talmoniae sp. nov., a slowly growing mycobacterium isolated from human respiratory samples.</title>
        <authorList>
            <person name="Davidson R.M."/>
            <person name="DeGroote M.A."/>
            <person name="Marola J.L."/>
            <person name="Buss S."/>
            <person name="Jones V."/>
            <person name="McNeil M.R."/>
            <person name="Freifeld A.G."/>
            <person name="Elaine Epperson L."/>
            <person name="Hasan N.A."/>
            <person name="Jackson M."/>
            <person name="Iwen P.C."/>
            <person name="Salfinger M."/>
            <person name="Strong M."/>
        </authorList>
    </citation>
    <scope>NUCLEOTIDE SEQUENCE [LARGE SCALE GENOMIC DNA]</scope>
    <source>
        <strain evidence="3 5">ATCC BAA-2683</strain>
    </source>
</reference>
<evidence type="ECO:0000313" key="3">
    <source>
        <dbReference type="EMBL" id="PQM48379.1"/>
    </source>
</evidence>
<gene>
    <name evidence="2" type="ORF">BKN37_05325</name>
    <name evidence="3" type="ORF">C1Y40_01404</name>
</gene>
<sequence>MSQGDHRPARSPVVLAAGQGRRYDMGPIQAVFKSDGAETAGAYSISEWRLAPHTTGPGPHRHPEDDVFYVTEGTMSVLVDAHWIDAPAGAFVLVPGGVTHDFENRSDEPAAMLNVTQPGDFERHMPGIVDWFRTHPPGHAAPPAPPPQ</sequence>
<dbReference type="EMBL" id="MLQM01000015">
    <property type="protein sequence ID" value="OHV05602.1"/>
    <property type="molecule type" value="Genomic_DNA"/>
</dbReference>
<dbReference type="RefSeq" id="WP_071022766.1">
    <property type="nucleotide sequence ID" value="NZ_MLQM01000015.1"/>
</dbReference>
<dbReference type="Gene3D" id="2.60.120.10">
    <property type="entry name" value="Jelly Rolls"/>
    <property type="match status" value="1"/>
</dbReference>
<proteinExistence type="predicted"/>
<evidence type="ECO:0000259" key="1">
    <source>
        <dbReference type="Pfam" id="PF07883"/>
    </source>
</evidence>
<dbReference type="Proteomes" id="UP000179734">
    <property type="component" value="Unassembled WGS sequence"/>
</dbReference>
<accession>A0A1S1NNC0</accession>
<dbReference type="InterPro" id="IPR011051">
    <property type="entry name" value="RmlC_Cupin_sf"/>
</dbReference>
<dbReference type="PANTHER" id="PTHR36440">
    <property type="entry name" value="PUTATIVE (AFU_ORTHOLOGUE AFUA_8G07350)-RELATED"/>
    <property type="match status" value="1"/>
</dbReference>
<evidence type="ECO:0000313" key="2">
    <source>
        <dbReference type="EMBL" id="OHV05602.1"/>
    </source>
</evidence>
<reference evidence="3" key="3">
    <citation type="submission" date="2018-01" db="EMBL/GenBank/DDBJ databases">
        <authorList>
            <person name="Gaut B.S."/>
            <person name="Morton B.R."/>
            <person name="Clegg M.T."/>
            <person name="Duvall M.R."/>
        </authorList>
    </citation>
    <scope>NUCLEOTIDE SEQUENCE</scope>
    <source>
        <strain evidence="3">ATCC BAA-2683</strain>
    </source>
</reference>
<evidence type="ECO:0000313" key="5">
    <source>
        <dbReference type="Proteomes" id="UP000238296"/>
    </source>
</evidence>
<feature type="domain" description="Cupin type-2" evidence="1">
    <location>
        <begin position="47"/>
        <end position="115"/>
    </location>
</feature>
<dbReference type="InterPro" id="IPR013096">
    <property type="entry name" value="Cupin_2"/>
</dbReference>
<dbReference type="SUPFAM" id="SSF51182">
    <property type="entry name" value="RmlC-like cupins"/>
    <property type="match status" value="1"/>
</dbReference>
<dbReference type="EMBL" id="PPEA01000205">
    <property type="protein sequence ID" value="PQM48379.1"/>
    <property type="molecule type" value="Genomic_DNA"/>
</dbReference>
<name>A0A1S1NNC0_9MYCO</name>
<dbReference type="InterPro" id="IPR053146">
    <property type="entry name" value="QDO-like"/>
</dbReference>
<organism evidence="2 4">
    <name type="scientific">Mycobacterium talmoniae</name>
    <dbReference type="NCBI Taxonomy" id="1858794"/>
    <lineage>
        <taxon>Bacteria</taxon>
        <taxon>Bacillati</taxon>
        <taxon>Actinomycetota</taxon>
        <taxon>Actinomycetes</taxon>
        <taxon>Mycobacteriales</taxon>
        <taxon>Mycobacteriaceae</taxon>
        <taxon>Mycobacterium</taxon>
    </lineage>
</organism>
<dbReference type="Pfam" id="PF07883">
    <property type="entry name" value="Cupin_2"/>
    <property type="match status" value="1"/>
</dbReference>
<reference evidence="2 4" key="1">
    <citation type="submission" date="2016-10" db="EMBL/GenBank/DDBJ databases">
        <title>Genome sequence of Mycobacterium talmonii.</title>
        <authorList>
            <person name="Greninger A.L."/>
            <person name="Elliott B."/>
            <person name="Vasireddy S."/>
            <person name="Vasireddy R."/>
        </authorList>
    </citation>
    <scope>NUCLEOTIDE SEQUENCE [LARGE SCALE GENOMIC DNA]</scope>
    <source>
        <strain evidence="2">MO-5499</strain>
        <strain evidence="4">NE-TNMC-100812</strain>
    </source>
</reference>